<dbReference type="InterPro" id="IPR021468">
    <property type="entry name" value="DUF3120"/>
</dbReference>
<comment type="caution">
    <text evidence="2">The sequence shown here is derived from an EMBL/GenBank/DDBJ whole genome shotgun (WGS) entry which is preliminary data.</text>
</comment>
<feature type="transmembrane region" description="Helical" evidence="1">
    <location>
        <begin position="183"/>
        <end position="202"/>
    </location>
</feature>
<feature type="transmembrane region" description="Helical" evidence="1">
    <location>
        <begin position="104"/>
        <end position="121"/>
    </location>
</feature>
<proteinExistence type="predicted"/>
<feature type="transmembrane region" description="Helical" evidence="1">
    <location>
        <begin position="53"/>
        <end position="70"/>
    </location>
</feature>
<name>A0A6M0RRN8_9CYAN</name>
<gene>
    <name evidence="2" type="ORF">DXZ20_25440</name>
</gene>
<dbReference type="EMBL" id="QXHD01000004">
    <property type="protein sequence ID" value="NEZ58925.1"/>
    <property type="molecule type" value="Genomic_DNA"/>
</dbReference>
<evidence type="ECO:0000256" key="1">
    <source>
        <dbReference type="SAM" id="Phobius"/>
    </source>
</evidence>
<sequence length="233" mass="26076">MLSETSPQTQLTEQLTLRSDEHAAHRLPAFLASAFLVSVPVFFQAPLVRFQPWVSLLMTFIWLFGGIYALRQHTYKLWGDLAIGFSWTWLAGSLYWGWLRENPYVHLPVEAIGLPIVIILISQTRLKIGSYFYVGSLLGTAITDLYFYWVNLIPYWRQAMTVEPTEAGNVLQAALLQIENPIAVARALALLIALICVGTLALKSNQTHWWAFAGAVLSTILVDALFLLAAILA</sequence>
<keyword evidence="1" id="KW-0472">Membrane</keyword>
<feature type="transmembrane region" description="Helical" evidence="1">
    <location>
        <begin position="77"/>
        <end position="98"/>
    </location>
</feature>
<organism evidence="2 3">
    <name type="scientific">Adonisia turfae CCMR0081</name>
    <dbReference type="NCBI Taxonomy" id="2292702"/>
    <lineage>
        <taxon>Bacteria</taxon>
        <taxon>Bacillati</taxon>
        <taxon>Cyanobacteriota</taxon>
        <taxon>Adonisia</taxon>
        <taxon>Adonisia turfae</taxon>
    </lineage>
</organism>
<protein>
    <submittedName>
        <fullName evidence="2">DUF3120 domain-containing protein</fullName>
    </submittedName>
</protein>
<dbReference type="RefSeq" id="WP_163659844.1">
    <property type="nucleotide sequence ID" value="NZ_QXHD01000004.1"/>
</dbReference>
<evidence type="ECO:0000313" key="3">
    <source>
        <dbReference type="Proteomes" id="UP000481033"/>
    </source>
</evidence>
<dbReference type="AlphaFoldDB" id="A0A6M0RRN8"/>
<reference evidence="2 3" key="1">
    <citation type="journal article" date="2020" name="Microb. Ecol.">
        <title>Ecogenomics of the Marine Benthic Filamentous Cyanobacterium Adonisia.</title>
        <authorList>
            <person name="Walter J.M."/>
            <person name="Coutinho F.H."/>
            <person name="Leomil L."/>
            <person name="Hargreaves P.I."/>
            <person name="Campeao M.E."/>
            <person name="Vieira V.V."/>
            <person name="Silva B.S."/>
            <person name="Fistarol G.O."/>
            <person name="Salomon P.S."/>
            <person name="Sawabe T."/>
            <person name="Mino S."/>
            <person name="Hosokawa M."/>
            <person name="Miyashita H."/>
            <person name="Maruyama F."/>
            <person name="van Verk M.C."/>
            <person name="Dutilh B.E."/>
            <person name="Thompson C.C."/>
            <person name="Thompson F.L."/>
        </authorList>
    </citation>
    <scope>NUCLEOTIDE SEQUENCE [LARGE SCALE GENOMIC DNA]</scope>
    <source>
        <strain evidence="2 3">CCMR0081</strain>
    </source>
</reference>
<dbReference type="Proteomes" id="UP000481033">
    <property type="component" value="Unassembled WGS sequence"/>
</dbReference>
<feature type="transmembrane region" description="Helical" evidence="1">
    <location>
        <begin position="27"/>
        <end position="47"/>
    </location>
</feature>
<evidence type="ECO:0000313" key="2">
    <source>
        <dbReference type="EMBL" id="NEZ58925.1"/>
    </source>
</evidence>
<keyword evidence="1" id="KW-1133">Transmembrane helix</keyword>
<feature type="transmembrane region" description="Helical" evidence="1">
    <location>
        <begin position="128"/>
        <end position="149"/>
    </location>
</feature>
<keyword evidence="3" id="KW-1185">Reference proteome</keyword>
<dbReference type="Pfam" id="PF11318">
    <property type="entry name" value="DUF3120"/>
    <property type="match status" value="1"/>
</dbReference>
<accession>A0A6M0RRN8</accession>
<keyword evidence="1" id="KW-0812">Transmembrane</keyword>
<feature type="transmembrane region" description="Helical" evidence="1">
    <location>
        <begin position="209"/>
        <end position="232"/>
    </location>
</feature>